<proteinExistence type="predicted"/>
<evidence type="ECO:0000313" key="2">
    <source>
        <dbReference type="Proteomes" id="UP000481153"/>
    </source>
</evidence>
<accession>A0A6G0WEA3</accession>
<dbReference type="AlphaFoldDB" id="A0A6G0WEA3"/>
<name>A0A6G0WEA3_9STRA</name>
<keyword evidence="2" id="KW-1185">Reference proteome</keyword>
<dbReference type="Proteomes" id="UP000481153">
    <property type="component" value="Unassembled WGS sequence"/>
</dbReference>
<sequence length="285" mass="32949">MDIFARLAEETSQERDNLCRASLVVSASVQESEEADDNSHHGHYDTPTIDNIAAQGPQAMMTMTNFSMSEFNSLWGLCEADVNASWYEGRGRRNQTSAKDAFFMLLTVLKHYNTWDKYAADFNLRVPTFERMMHRMIKITEPVLVSLLIPPVFMSAQRRRSFLFDNFPQALYATDVKFQPANRPHLSYLDAKHYYSYKHKLYGFKLEGSVAQAGRYVNVCDHSPGSVSDLTIFLKRIDILHGVIEEIRVLRRRFQIMAKALRIFLTRGWYCKTRDTKVLTKPPEV</sequence>
<gene>
    <name evidence="1" type="ORF">Ae201684_015901</name>
</gene>
<dbReference type="EMBL" id="VJMJ01000235">
    <property type="protein sequence ID" value="KAF0725683.1"/>
    <property type="molecule type" value="Genomic_DNA"/>
</dbReference>
<evidence type="ECO:0008006" key="3">
    <source>
        <dbReference type="Google" id="ProtNLM"/>
    </source>
</evidence>
<reference evidence="1 2" key="1">
    <citation type="submission" date="2019-07" db="EMBL/GenBank/DDBJ databases">
        <title>Genomics analysis of Aphanomyces spp. identifies a new class of oomycete effector associated with host adaptation.</title>
        <authorList>
            <person name="Gaulin E."/>
        </authorList>
    </citation>
    <scope>NUCLEOTIDE SEQUENCE [LARGE SCALE GENOMIC DNA]</scope>
    <source>
        <strain evidence="1 2">ATCC 201684</strain>
    </source>
</reference>
<dbReference type="VEuPathDB" id="FungiDB:AeMF1_015637"/>
<organism evidence="1 2">
    <name type="scientific">Aphanomyces euteiches</name>
    <dbReference type="NCBI Taxonomy" id="100861"/>
    <lineage>
        <taxon>Eukaryota</taxon>
        <taxon>Sar</taxon>
        <taxon>Stramenopiles</taxon>
        <taxon>Oomycota</taxon>
        <taxon>Saprolegniomycetes</taxon>
        <taxon>Saprolegniales</taxon>
        <taxon>Verrucalvaceae</taxon>
        <taxon>Aphanomyces</taxon>
    </lineage>
</organism>
<evidence type="ECO:0000313" key="1">
    <source>
        <dbReference type="EMBL" id="KAF0725683.1"/>
    </source>
</evidence>
<protein>
    <recommendedName>
        <fullName evidence="3">DDE Tnp4 domain-containing protein</fullName>
    </recommendedName>
</protein>
<comment type="caution">
    <text evidence="1">The sequence shown here is derived from an EMBL/GenBank/DDBJ whole genome shotgun (WGS) entry which is preliminary data.</text>
</comment>